<evidence type="ECO:0008006" key="5">
    <source>
        <dbReference type="Google" id="ProtNLM"/>
    </source>
</evidence>
<dbReference type="Proteomes" id="UP000030153">
    <property type="component" value="Unassembled WGS sequence"/>
</dbReference>
<evidence type="ECO:0000313" key="4">
    <source>
        <dbReference type="Proteomes" id="UP000030153"/>
    </source>
</evidence>
<evidence type="ECO:0000256" key="2">
    <source>
        <dbReference type="SAM" id="SignalP"/>
    </source>
</evidence>
<evidence type="ECO:0000256" key="1">
    <source>
        <dbReference type="SAM" id="MobiDB-lite"/>
    </source>
</evidence>
<dbReference type="PROSITE" id="PS51257">
    <property type="entry name" value="PROKAR_LIPOPROTEIN"/>
    <property type="match status" value="1"/>
</dbReference>
<dbReference type="NCBIfam" id="NF045728">
    <property type="entry name" value="glycosyl_F510_1955"/>
    <property type="match status" value="1"/>
</dbReference>
<dbReference type="InterPro" id="IPR002860">
    <property type="entry name" value="BNR_rpt"/>
</dbReference>
<feature type="chain" id="PRO_5039669669" description="Sortilin N-terminal domain-containing protein" evidence="2">
    <location>
        <begin position="22"/>
        <end position="328"/>
    </location>
</feature>
<accession>A0A0A2V962</accession>
<dbReference type="InterPro" id="IPR054817">
    <property type="entry name" value="Glycosyl_F510_1955-like"/>
</dbReference>
<dbReference type="Pfam" id="PF02012">
    <property type="entry name" value="BNR"/>
    <property type="match status" value="1"/>
</dbReference>
<name>A0A0A2V962_9BACI</name>
<dbReference type="Gene3D" id="2.130.10.10">
    <property type="entry name" value="YVTN repeat-like/Quinoprotein amine dehydrogenase"/>
    <property type="match status" value="1"/>
</dbReference>
<dbReference type="AlphaFoldDB" id="A0A0A2V962"/>
<dbReference type="EMBL" id="AVBG01000014">
    <property type="protein sequence ID" value="KGP90240.1"/>
    <property type="molecule type" value="Genomic_DNA"/>
</dbReference>
<keyword evidence="2" id="KW-0732">Signal</keyword>
<keyword evidence="4" id="KW-1185">Reference proteome</keyword>
<organism evidence="3 4">
    <name type="scientific">Pontibacillus chungwhensis BH030062</name>
    <dbReference type="NCBI Taxonomy" id="1385513"/>
    <lineage>
        <taxon>Bacteria</taxon>
        <taxon>Bacillati</taxon>
        <taxon>Bacillota</taxon>
        <taxon>Bacilli</taxon>
        <taxon>Bacillales</taxon>
        <taxon>Bacillaceae</taxon>
        <taxon>Pontibacillus</taxon>
    </lineage>
</organism>
<protein>
    <recommendedName>
        <fullName evidence="5">Sortilin N-terminal domain-containing protein</fullName>
    </recommendedName>
</protein>
<dbReference type="RefSeq" id="WP_036786326.1">
    <property type="nucleotide sequence ID" value="NZ_AVBG01000014.1"/>
</dbReference>
<dbReference type="SUPFAM" id="SSF110296">
    <property type="entry name" value="Oligoxyloglucan reducing end-specific cellobiohydrolase"/>
    <property type="match status" value="1"/>
</dbReference>
<feature type="compositionally biased region" description="Basic and acidic residues" evidence="1">
    <location>
        <begin position="33"/>
        <end position="59"/>
    </location>
</feature>
<sequence length="328" mass="35988">MFSKKLGAAILSLTFVLAACGQDEGDTSTTDPEQSKEESHTTTEDQSKEKNDSSYKEPFEGTIDHVHGVGYINGDSLALAAHDGLKFYEDGKWHRTTKQNNDYMGFNAVDNGFYTSGHPGEDSSLPNPIGIQKSEDLGQTLEEVAFEGEFDFHVMGVGYQNHAIYVLNGHGNNTLESGLHKSLDDGESFEKVEVSGIQGQVMGLAVHPTNEDTLAVATKEGIFLSRDGGETFEGVSEQTNGTSVYFSEDTLTYGSFGSEAHLTRYTLEDGSSEEISIPDFEQDAVAYFTENPENPEEMMFLSFENHGFYTQDGGENWRKIVDAGQVKE</sequence>
<proteinExistence type="predicted"/>
<feature type="signal peptide" evidence="2">
    <location>
        <begin position="1"/>
        <end position="21"/>
    </location>
</feature>
<dbReference type="STRING" id="1385513.N780_05920"/>
<gene>
    <name evidence="3" type="ORF">N780_05920</name>
</gene>
<dbReference type="OrthoDB" id="9764804at2"/>
<evidence type="ECO:0000313" key="3">
    <source>
        <dbReference type="EMBL" id="KGP90240.1"/>
    </source>
</evidence>
<reference evidence="3 4" key="1">
    <citation type="submission" date="2013-08" db="EMBL/GenBank/DDBJ databases">
        <title>Genome of Pontibacillus chungwhensis.</title>
        <authorList>
            <person name="Wang Q."/>
            <person name="Wang G."/>
        </authorList>
    </citation>
    <scope>NUCLEOTIDE SEQUENCE [LARGE SCALE GENOMIC DNA]</scope>
    <source>
        <strain evidence="3 4">BH030062</strain>
    </source>
</reference>
<dbReference type="InterPro" id="IPR015943">
    <property type="entry name" value="WD40/YVTN_repeat-like_dom_sf"/>
</dbReference>
<comment type="caution">
    <text evidence="3">The sequence shown here is derived from an EMBL/GenBank/DDBJ whole genome shotgun (WGS) entry which is preliminary data.</text>
</comment>
<feature type="region of interest" description="Disordered" evidence="1">
    <location>
        <begin position="22"/>
        <end position="59"/>
    </location>
</feature>
<dbReference type="eggNOG" id="COG4447">
    <property type="taxonomic scope" value="Bacteria"/>
</dbReference>